<proteinExistence type="predicted"/>
<reference evidence="1 2" key="1">
    <citation type="submission" date="2024-11" db="EMBL/GenBank/DDBJ databases">
        <title>A near-complete genome assembly of Cinchona calisaya.</title>
        <authorList>
            <person name="Lian D.C."/>
            <person name="Zhao X.W."/>
            <person name="Wei L."/>
        </authorList>
    </citation>
    <scope>NUCLEOTIDE SEQUENCE [LARGE SCALE GENOMIC DNA]</scope>
    <source>
        <tissue evidence="1">Nenye</tissue>
    </source>
</reference>
<sequence length="143" mass="15558">MQAVLNLAASPVFSYVPPAANNSPKLPTGFQSTKKLTTTIGVRPSVKAAAAVAVYETVDYSSTFSVFPAEACETIGGDACLADIYPEVKLQMQDTRSTIKITRSELVEREYFQYTNPKTVLLGEACDVLGGEFCERPYQKGIY</sequence>
<organism evidence="1 2">
    <name type="scientific">Cinchona calisaya</name>
    <dbReference type="NCBI Taxonomy" id="153742"/>
    <lineage>
        <taxon>Eukaryota</taxon>
        <taxon>Viridiplantae</taxon>
        <taxon>Streptophyta</taxon>
        <taxon>Embryophyta</taxon>
        <taxon>Tracheophyta</taxon>
        <taxon>Spermatophyta</taxon>
        <taxon>Magnoliopsida</taxon>
        <taxon>eudicotyledons</taxon>
        <taxon>Gunneridae</taxon>
        <taxon>Pentapetalae</taxon>
        <taxon>asterids</taxon>
        <taxon>lamiids</taxon>
        <taxon>Gentianales</taxon>
        <taxon>Rubiaceae</taxon>
        <taxon>Cinchonoideae</taxon>
        <taxon>Cinchoneae</taxon>
        <taxon>Cinchona</taxon>
    </lineage>
</organism>
<evidence type="ECO:0008006" key="3">
    <source>
        <dbReference type="Google" id="ProtNLM"/>
    </source>
</evidence>
<dbReference type="Pfam" id="PF07207">
    <property type="entry name" value="Lir1"/>
    <property type="match status" value="1"/>
</dbReference>
<dbReference type="Proteomes" id="UP001630127">
    <property type="component" value="Unassembled WGS sequence"/>
</dbReference>
<dbReference type="PANTHER" id="PTHR36762">
    <property type="entry name" value="LIGHT-REGULATED PROTEIN 1, CHLOROPLASTIC"/>
    <property type="match status" value="1"/>
</dbReference>
<dbReference type="AlphaFoldDB" id="A0ABD3A6X0"/>
<evidence type="ECO:0000313" key="2">
    <source>
        <dbReference type="Proteomes" id="UP001630127"/>
    </source>
</evidence>
<name>A0ABD3A6X0_9GENT</name>
<accession>A0ABD3A6X0</accession>
<comment type="caution">
    <text evidence="1">The sequence shown here is derived from an EMBL/GenBank/DDBJ whole genome shotgun (WGS) entry which is preliminary data.</text>
</comment>
<gene>
    <name evidence="1" type="ORF">ACH5RR_014589</name>
</gene>
<dbReference type="InterPro" id="IPR009856">
    <property type="entry name" value="Lir1"/>
</dbReference>
<protein>
    <recommendedName>
        <fullName evidence="3">Light-regulated protein</fullName>
    </recommendedName>
</protein>
<evidence type="ECO:0000313" key="1">
    <source>
        <dbReference type="EMBL" id="KAL3526217.1"/>
    </source>
</evidence>
<dbReference type="EMBL" id="JBJUIK010000006">
    <property type="protein sequence ID" value="KAL3526217.1"/>
    <property type="molecule type" value="Genomic_DNA"/>
</dbReference>
<dbReference type="PANTHER" id="PTHR36762:SF6">
    <property type="entry name" value="LIGHT-REGULATED PROTEIN"/>
    <property type="match status" value="1"/>
</dbReference>
<keyword evidence="2" id="KW-1185">Reference proteome</keyword>